<evidence type="ECO:0000313" key="1">
    <source>
        <dbReference type="EMBL" id="KAI4339829.1"/>
    </source>
</evidence>
<reference evidence="2" key="1">
    <citation type="journal article" date="2023" name="Front. Plant Sci.">
        <title>Chromosomal-level genome assembly of Melastoma candidum provides insights into trichome evolution.</title>
        <authorList>
            <person name="Zhong Y."/>
            <person name="Wu W."/>
            <person name="Sun C."/>
            <person name="Zou P."/>
            <person name="Liu Y."/>
            <person name="Dai S."/>
            <person name="Zhou R."/>
        </authorList>
    </citation>
    <scope>NUCLEOTIDE SEQUENCE [LARGE SCALE GENOMIC DNA]</scope>
</reference>
<evidence type="ECO:0000313" key="2">
    <source>
        <dbReference type="Proteomes" id="UP001057402"/>
    </source>
</evidence>
<keyword evidence="2" id="KW-1185">Reference proteome</keyword>
<name>A0ACB9NW88_9MYRT</name>
<accession>A0ACB9NW88</accession>
<protein>
    <submittedName>
        <fullName evidence="1">Uncharacterized protein</fullName>
    </submittedName>
</protein>
<organism evidence="1 2">
    <name type="scientific">Melastoma candidum</name>
    <dbReference type="NCBI Taxonomy" id="119954"/>
    <lineage>
        <taxon>Eukaryota</taxon>
        <taxon>Viridiplantae</taxon>
        <taxon>Streptophyta</taxon>
        <taxon>Embryophyta</taxon>
        <taxon>Tracheophyta</taxon>
        <taxon>Spermatophyta</taxon>
        <taxon>Magnoliopsida</taxon>
        <taxon>eudicotyledons</taxon>
        <taxon>Gunneridae</taxon>
        <taxon>Pentapetalae</taxon>
        <taxon>rosids</taxon>
        <taxon>malvids</taxon>
        <taxon>Myrtales</taxon>
        <taxon>Melastomataceae</taxon>
        <taxon>Melastomatoideae</taxon>
        <taxon>Melastomateae</taxon>
        <taxon>Melastoma</taxon>
    </lineage>
</organism>
<dbReference type="Proteomes" id="UP001057402">
    <property type="component" value="Chromosome 7"/>
</dbReference>
<comment type="caution">
    <text evidence="1">The sequence shown here is derived from an EMBL/GenBank/DDBJ whole genome shotgun (WGS) entry which is preliminary data.</text>
</comment>
<proteinExistence type="predicted"/>
<dbReference type="EMBL" id="CM042886">
    <property type="protein sequence ID" value="KAI4339829.1"/>
    <property type="molecule type" value="Genomic_DNA"/>
</dbReference>
<gene>
    <name evidence="1" type="ORF">MLD38_024729</name>
</gene>
<sequence>MKSSDLKAVFLFLGIAGLVALQSVAGTEDPYGPDYPDLSVPPTAAPPSEGPGSSDNYARLYRCIDKISPACGNDVFKYVFMDGDYPGRNCCRELVGMGKACHDLMVEGMASTDPELRRKLAASGRSELVWNYCVSSEGGISPSPH</sequence>